<dbReference type="Proteomes" id="UP001500416">
    <property type="component" value="Unassembled WGS sequence"/>
</dbReference>
<accession>A0ABN0SYY4</accession>
<comment type="caution">
    <text evidence="2">The sequence shown here is derived from an EMBL/GenBank/DDBJ whole genome shotgun (WGS) entry which is preliminary data.</text>
</comment>
<gene>
    <name evidence="2" type="ORF">GCM10010492_00300</name>
</gene>
<feature type="region of interest" description="Disordered" evidence="1">
    <location>
        <begin position="1"/>
        <end position="22"/>
    </location>
</feature>
<evidence type="ECO:0000256" key="1">
    <source>
        <dbReference type="SAM" id="MobiDB-lite"/>
    </source>
</evidence>
<evidence type="ECO:0000313" key="3">
    <source>
        <dbReference type="Proteomes" id="UP001500416"/>
    </source>
</evidence>
<dbReference type="Gene3D" id="2.60.40.10">
    <property type="entry name" value="Immunoglobulins"/>
    <property type="match status" value="1"/>
</dbReference>
<organism evidence="2 3">
    <name type="scientific">Saccharothrix mutabilis subsp. mutabilis</name>
    <dbReference type="NCBI Taxonomy" id="66855"/>
    <lineage>
        <taxon>Bacteria</taxon>
        <taxon>Bacillati</taxon>
        <taxon>Actinomycetota</taxon>
        <taxon>Actinomycetes</taxon>
        <taxon>Pseudonocardiales</taxon>
        <taxon>Pseudonocardiaceae</taxon>
        <taxon>Saccharothrix</taxon>
    </lineage>
</organism>
<dbReference type="InterPro" id="IPR013783">
    <property type="entry name" value="Ig-like_fold"/>
</dbReference>
<keyword evidence="3" id="KW-1185">Reference proteome</keyword>
<reference evidence="2 3" key="1">
    <citation type="journal article" date="2019" name="Int. J. Syst. Evol. Microbiol.">
        <title>The Global Catalogue of Microorganisms (GCM) 10K type strain sequencing project: providing services to taxonomists for standard genome sequencing and annotation.</title>
        <authorList>
            <consortium name="The Broad Institute Genomics Platform"/>
            <consortium name="The Broad Institute Genome Sequencing Center for Infectious Disease"/>
            <person name="Wu L."/>
            <person name="Ma J."/>
        </authorList>
    </citation>
    <scope>NUCLEOTIDE SEQUENCE [LARGE SCALE GENOMIC DNA]</scope>
    <source>
        <strain evidence="2 3">JCM 3380</strain>
    </source>
</reference>
<dbReference type="RefSeq" id="WP_343931455.1">
    <property type="nucleotide sequence ID" value="NZ_BAAABU010000001.1"/>
</dbReference>
<proteinExistence type="predicted"/>
<protein>
    <submittedName>
        <fullName evidence="2">Uncharacterized protein</fullName>
    </submittedName>
</protein>
<evidence type="ECO:0000313" key="2">
    <source>
        <dbReference type="EMBL" id="GAA0206851.1"/>
    </source>
</evidence>
<dbReference type="EMBL" id="BAAABU010000001">
    <property type="protein sequence ID" value="GAA0206851.1"/>
    <property type="molecule type" value="Genomic_DNA"/>
</dbReference>
<name>A0ABN0SYY4_9PSEU</name>
<feature type="compositionally biased region" description="Basic and acidic residues" evidence="1">
    <location>
        <begin position="1"/>
        <end position="10"/>
    </location>
</feature>
<sequence length="182" mass="18653">MTSAVYREDAGPPGDGGEGVQGDFTFGAGGDEDVVAFEYSGHAVGSGRVAADRPGGSATITTTPATDGPVSIEVSGVDRAGNRSPARSYRYWIRTTAPSVQMPIFQLGVPADIVFTANQAGATAFVYTLDGGPEQTVPVGADGTARFTHTPQSQGRLVVVVSSRTPDGTVPGQGSRVFYVSP</sequence>